<keyword evidence="3 8" id="KW-0548">Nucleotidyltransferase</keyword>
<evidence type="ECO:0000313" key="11">
    <source>
        <dbReference type="EMBL" id="RJP70084.1"/>
    </source>
</evidence>
<dbReference type="NCBIfam" id="TIGR00339">
    <property type="entry name" value="sopT"/>
    <property type="match status" value="1"/>
</dbReference>
<dbReference type="GO" id="GO:0005524">
    <property type="term" value="F:ATP binding"/>
    <property type="evidence" value="ECO:0007669"/>
    <property type="project" value="UniProtKB-KW"/>
</dbReference>
<dbReference type="GO" id="GO:0000103">
    <property type="term" value="P:sulfate assimilation"/>
    <property type="evidence" value="ECO:0007669"/>
    <property type="project" value="UniProtKB-UniRule"/>
</dbReference>
<dbReference type="SUPFAM" id="SSF88697">
    <property type="entry name" value="PUA domain-like"/>
    <property type="match status" value="1"/>
</dbReference>
<dbReference type="Pfam" id="PF01747">
    <property type="entry name" value="ATP-sulfurylase"/>
    <property type="match status" value="1"/>
</dbReference>
<comment type="pathway">
    <text evidence="1 8">Sulfur metabolism; hydrogen sulfide biosynthesis; sulfite from sulfate: step 1/3.</text>
</comment>
<dbReference type="HAMAP" id="MF_00066">
    <property type="entry name" value="Sulf_adenylyltr"/>
    <property type="match status" value="1"/>
</dbReference>
<evidence type="ECO:0000256" key="4">
    <source>
        <dbReference type="ARBA" id="ARBA00022741"/>
    </source>
</evidence>
<keyword evidence="5 8" id="KW-0067">ATP-binding</keyword>
<reference evidence="11 12" key="1">
    <citation type="journal article" date="2017" name="ISME J.">
        <title>Energy and carbon metabolisms in a deep terrestrial subsurface fluid microbial community.</title>
        <authorList>
            <person name="Momper L."/>
            <person name="Jungbluth S.P."/>
            <person name="Lee M.D."/>
            <person name="Amend J.P."/>
        </authorList>
    </citation>
    <scope>NUCLEOTIDE SEQUENCE [LARGE SCALE GENOMIC DNA]</scope>
    <source>
        <strain evidence="11">SURF_17</strain>
    </source>
</reference>
<name>A0A419EYC3_9BACT</name>
<gene>
    <name evidence="8 11" type="primary">sat</name>
    <name evidence="11" type="ORF">C4532_09805</name>
</gene>
<dbReference type="Proteomes" id="UP000285961">
    <property type="component" value="Unassembled WGS sequence"/>
</dbReference>
<keyword evidence="4 8" id="KW-0547">Nucleotide-binding</keyword>
<evidence type="ECO:0000259" key="10">
    <source>
        <dbReference type="Pfam" id="PF14306"/>
    </source>
</evidence>
<keyword evidence="2 8" id="KW-0808">Transferase</keyword>
<evidence type="ECO:0000313" key="12">
    <source>
        <dbReference type="Proteomes" id="UP000285961"/>
    </source>
</evidence>
<evidence type="ECO:0000256" key="6">
    <source>
        <dbReference type="ARBA" id="ARBA00037980"/>
    </source>
</evidence>
<dbReference type="NCBIfam" id="NF003166">
    <property type="entry name" value="PRK04149.1"/>
    <property type="match status" value="1"/>
</dbReference>
<dbReference type="Pfam" id="PF14306">
    <property type="entry name" value="PUA_2"/>
    <property type="match status" value="1"/>
</dbReference>
<comment type="caution">
    <text evidence="11">The sequence shown here is derived from an EMBL/GenBank/DDBJ whole genome shotgun (WGS) entry which is preliminary data.</text>
</comment>
<dbReference type="PANTHER" id="PTHR43509:SF1">
    <property type="entry name" value="SULFATE ADENYLYLTRANSFERASE"/>
    <property type="match status" value="1"/>
</dbReference>
<organism evidence="11 12">
    <name type="scientific">Candidatus Abyssobacteria bacterium SURF_17</name>
    <dbReference type="NCBI Taxonomy" id="2093361"/>
    <lineage>
        <taxon>Bacteria</taxon>
        <taxon>Pseudomonadati</taxon>
        <taxon>Candidatus Hydrogenedentota</taxon>
        <taxon>Candidatus Abyssobacteria</taxon>
    </lineage>
</organism>
<dbReference type="GO" id="GO:0070814">
    <property type="term" value="P:hydrogen sulfide biosynthetic process"/>
    <property type="evidence" value="ECO:0007669"/>
    <property type="project" value="UniProtKB-UniRule"/>
</dbReference>
<dbReference type="UniPathway" id="UPA00140">
    <property type="reaction ID" value="UER00204"/>
</dbReference>
<evidence type="ECO:0000256" key="1">
    <source>
        <dbReference type="ARBA" id="ARBA00005048"/>
    </source>
</evidence>
<dbReference type="Gene3D" id="3.10.400.10">
    <property type="entry name" value="Sulfate adenylyltransferase"/>
    <property type="match status" value="1"/>
</dbReference>
<dbReference type="InterPro" id="IPR024951">
    <property type="entry name" value="Sulfurylase_cat_dom"/>
</dbReference>
<comment type="catalytic activity">
    <reaction evidence="7 8">
        <text>sulfate + ATP + H(+) = adenosine 5'-phosphosulfate + diphosphate</text>
        <dbReference type="Rhea" id="RHEA:18133"/>
        <dbReference type="ChEBI" id="CHEBI:15378"/>
        <dbReference type="ChEBI" id="CHEBI:16189"/>
        <dbReference type="ChEBI" id="CHEBI:30616"/>
        <dbReference type="ChEBI" id="CHEBI:33019"/>
        <dbReference type="ChEBI" id="CHEBI:58243"/>
        <dbReference type="EC" id="2.7.7.4"/>
    </reaction>
</comment>
<dbReference type="EC" id="2.7.7.4" evidence="8"/>
<dbReference type="GO" id="GO:0004781">
    <property type="term" value="F:sulfate adenylyltransferase (ATP) activity"/>
    <property type="evidence" value="ECO:0007669"/>
    <property type="project" value="UniProtKB-UniRule"/>
</dbReference>
<sequence>MSKLVKPHASPDLKPLLLKGEQLKAERAKAEKLPKVIMTSRETSDLIMMAIGAFTPLDGFMTKADWKGVCAEYKMANGVFWPIPITLSAKKEVANSIKEGQEIALVDEETNELMGSMKVTEKYTIDKEYECKQVFRTNDLEHPGVAKVMSQAEVNLAGPVKVFSESYYPVEFKDIYMRPAESRKLFEQKGWSTVAALQLRNPMHRSHEYLAKIAVEVVDGLFIHQLVGKLKAGDIPADVRVKCIDMLVEHYFVKDTVIQGGYPMEMRYGGPREALLHAVFRQNFGCSHLIVGRDHAGVGDYYGPFDAQKIFDEIPPGSLELKPLKIDWTFYCHKCRGMASMRTCPHGKEDRLLLSGTMLRKMLSEGGEVPADFSRPEVLKILQQYYAGLTEKVEIKLHGAATGEAAKKEKK</sequence>
<dbReference type="InterPro" id="IPR014729">
    <property type="entry name" value="Rossmann-like_a/b/a_fold"/>
</dbReference>
<dbReference type="PANTHER" id="PTHR43509">
    <property type="match status" value="1"/>
</dbReference>
<dbReference type="InterPro" id="IPR020792">
    <property type="entry name" value="SO4_adenylyltransferase_pro"/>
</dbReference>
<dbReference type="InterPro" id="IPR025980">
    <property type="entry name" value="ATP-Sase_PUA-like_dom"/>
</dbReference>
<accession>A0A419EYC3</accession>
<evidence type="ECO:0000256" key="7">
    <source>
        <dbReference type="ARBA" id="ARBA00049370"/>
    </source>
</evidence>
<dbReference type="SUPFAM" id="SSF52374">
    <property type="entry name" value="Nucleotidylyl transferase"/>
    <property type="match status" value="1"/>
</dbReference>
<dbReference type="AlphaFoldDB" id="A0A419EYC3"/>
<evidence type="ECO:0000256" key="8">
    <source>
        <dbReference type="HAMAP-Rule" id="MF_00066"/>
    </source>
</evidence>
<dbReference type="EMBL" id="QZKI01000074">
    <property type="protein sequence ID" value="RJP70084.1"/>
    <property type="molecule type" value="Genomic_DNA"/>
</dbReference>
<feature type="domain" description="Sulphate adenylyltransferase catalytic" evidence="9">
    <location>
        <begin position="174"/>
        <end position="384"/>
    </location>
</feature>
<evidence type="ECO:0000256" key="2">
    <source>
        <dbReference type="ARBA" id="ARBA00022679"/>
    </source>
</evidence>
<dbReference type="Gene3D" id="3.40.50.620">
    <property type="entry name" value="HUPs"/>
    <property type="match status" value="1"/>
</dbReference>
<comment type="similarity">
    <text evidence="6 8">Belongs to the sulfate adenylyltransferase family.</text>
</comment>
<proteinExistence type="inferred from homology"/>
<evidence type="ECO:0000259" key="9">
    <source>
        <dbReference type="Pfam" id="PF01747"/>
    </source>
</evidence>
<evidence type="ECO:0000256" key="3">
    <source>
        <dbReference type="ARBA" id="ARBA00022695"/>
    </source>
</evidence>
<evidence type="ECO:0000256" key="5">
    <source>
        <dbReference type="ARBA" id="ARBA00022840"/>
    </source>
</evidence>
<dbReference type="InterPro" id="IPR015947">
    <property type="entry name" value="PUA-like_sf"/>
</dbReference>
<dbReference type="CDD" id="cd00517">
    <property type="entry name" value="ATPS"/>
    <property type="match status" value="1"/>
</dbReference>
<feature type="domain" description="ATP-sulfurylase PUA-like" evidence="10">
    <location>
        <begin position="6"/>
        <end position="164"/>
    </location>
</feature>
<protein>
    <recommendedName>
        <fullName evidence="8">Sulfate adenylyltransferase</fullName>
        <ecNumber evidence="8">2.7.7.4</ecNumber>
    </recommendedName>
    <alternativeName>
        <fullName evidence="8">ATP-sulfurylase</fullName>
    </alternativeName>
    <alternativeName>
        <fullName evidence="8">Sulfate adenylate transferase</fullName>
        <shortName evidence="8">SAT</shortName>
    </alternativeName>
</protein>
<dbReference type="InterPro" id="IPR002650">
    <property type="entry name" value="Sulphate_adenylyltransferase"/>
</dbReference>